<evidence type="ECO:0000313" key="1">
    <source>
        <dbReference type="EMBL" id="SAL12270.1"/>
    </source>
</evidence>
<dbReference type="EMBL" id="FCOK02000002">
    <property type="protein sequence ID" value="SAL12270.1"/>
    <property type="molecule type" value="Genomic_DNA"/>
</dbReference>
<dbReference type="InterPro" id="IPR036610">
    <property type="entry name" value="PEBP-like_sf"/>
</dbReference>
<dbReference type="CDD" id="cd00865">
    <property type="entry name" value="PEBP_bact_arch"/>
    <property type="match status" value="1"/>
</dbReference>
<dbReference type="Pfam" id="PF01161">
    <property type="entry name" value="PBP"/>
    <property type="match status" value="1"/>
</dbReference>
<protein>
    <submittedName>
        <fullName evidence="1">YbhB and YbcL</fullName>
    </submittedName>
</protein>
<dbReference type="PANTHER" id="PTHR30289:SF1">
    <property type="entry name" value="PEBP (PHOSPHATIDYLETHANOLAMINE-BINDING PROTEIN) FAMILY PROTEIN"/>
    <property type="match status" value="1"/>
</dbReference>
<organism evidence="1 2">
    <name type="scientific">Caballeronia udeis</name>
    <dbReference type="NCBI Taxonomy" id="1232866"/>
    <lineage>
        <taxon>Bacteria</taxon>
        <taxon>Pseudomonadati</taxon>
        <taxon>Pseudomonadota</taxon>
        <taxon>Betaproteobacteria</taxon>
        <taxon>Burkholderiales</taxon>
        <taxon>Burkholderiaceae</taxon>
        <taxon>Caballeronia</taxon>
    </lineage>
</organism>
<accession>A0A158EZV7</accession>
<gene>
    <name evidence="1" type="ORF">AWB69_00358</name>
</gene>
<dbReference type="Proteomes" id="UP000054683">
    <property type="component" value="Unassembled WGS sequence"/>
</dbReference>
<dbReference type="SUPFAM" id="SSF49777">
    <property type="entry name" value="PEBP-like"/>
    <property type="match status" value="1"/>
</dbReference>
<dbReference type="RefSeq" id="WP_062081464.1">
    <property type="nucleotide sequence ID" value="NZ_FCOK02000002.1"/>
</dbReference>
<name>A0A158EZV7_9BURK</name>
<dbReference type="AlphaFoldDB" id="A0A158EZV7"/>
<dbReference type="PANTHER" id="PTHR30289">
    <property type="entry name" value="UNCHARACTERIZED PROTEIN YBCL-RELATED"/>
    <property type="match status" value="1"/>
</dbReference>
<dbReference type="InterPro" id="IPR008914">
    <property type="entry name" value="PEBP"/>
</dbReference>
<dbReference type="InterPro" id="IPR005247">
    <property type="entry name" value="YbhB_YbcL/LppC-like"/>
</dbReference>
<reference evidence="1 2" key="1">
    <citation type="submission" date="2016-01" db="EMBL/GenBank/DDBJ databases">
        <authorList>
            <person name="Oliw E.H."/>
        </authorList>
    </citation>
    <scope>NUCLEOTIDE SEQUENCE [LARGE SCALE GENOMIC DNA]</scope>
    <source>
        <strain evidence="1">LMG 27134</strain>
    </source>
</reference>
<sequence>MKSDPGMRRTKRLLRVAVIGAGCFLTVAAIADERFTLTSPGLADNTTLDSRHAASAQDCGGKNVSLPLAWSNAPPDTKSFAVTIFDPDGARGLGIVHWVLYGIPATTTTLADGGPPPAGSIGGINRTGKDGYYGPCPPHGDASHHYVVQAYALDLAANALPPALDRNALIAAMKGHVLASSSMVVRYAR</sequence>
<dbReference type="Gene3D" id="3.90.280.10">
    <property type="entry name" value="PEBP-like"/>
    <property type="match status" value="1"/>
</dbReference>
<proteinExistence type="predicted"/>
<evidence type="ECO:0000313" key="2">
    <source>
        <dbReference type="Proteomes" id="UP000054683"/>
    </source>
</evidence>
<dbReference type="NCBIfam" id="TIGR00481">
    <property type="entry name" value="YbhB/YbcL family Raf kinase inhibitor-like protein"/>
    <property type="match status" value="1"/>
</dbReference>